<dbReference type="PANTHER" id="PTHR46323:SF2">
    <property type="entry name" value="BETA-GALACTOSIDASE"/>
    <property type="match status" value="1"/>
</dbReference>
<dbReference type="Pfam" id="PF00703">
    <property type="entry name" value="Glyco_hydro_2"/>
    <property type="match status" value="1"/>
</dbReference>
<dbReference type="SMART" id="SM01038">
    <property type="entry name" value="Bgal_small_N"/>
    <property type="match status" value="1"/>
</dbReference>
<evidence type="ECO:0000256" key="12">
    <source>
        <dbReference type="RuleBase" id="RU361154"/>
    </source>
</evidence>
<comment type="subunit">
    <text evidence="5">Monomer.</text>
</comment>
<dbReference type="PROSITE" id="PS00719">
    <property type="entry name" value="GLYCOSYL_HYDROL_F2_1"/>
    <property type="match status" value="1"/>
</dbReference>
<dbReference type="InterPro" id="IPR013783">
    <property type="entry name" value="Ig-like_fold"/>
</dbReference>
<dbReference type="InterPro" id="IPR032312">
    <property type="entry name" value="LacZ_4"/>
</dbReference>
<evidence type="ECO:0000256" key="9">
    <source>
        <dbReference type="ARBA" id="ARBA00022837"/>
    </source>
</evidence>
<comment type="cofactor">
    <cofactor evidence="3">
        <name>Na(+)</name>
        <dbReference type="ChEBI" id="CHEBI:29101"/>
    </cofactor>
</comment>
<dbReference type="EC" id="3.2.1.23" evidence="6 12"/>
<evidence type="ECO:0000313" key="15">
    <source>
        <dbReference type="Proteomes" id="UP000019402"/>
    </source>
</evidence>
<dbReference type="Proteomes" id="UP000019402">
    <property type="component" value="Unassembled WGS sequence"/>
</dbReference>
<dbReference type="InterPro" id="IPR006101">
    <property type="entry name" value="Glyco_hydro_2"/>
</dbReference>
<dbReference type="STRING" id="869213.GCA_000517085_04604"/>
<dbReference type="Gene3D" id="2.60.40.10">
    <property type="entry name" value="Immunoglobulins"/>
    <property type="match status" value="2"/>
</dbReference>
<keyword evidence="9" id="KW-0106">Calcium</keyword>
<dbReference type="InterPro" id="IPR011013">
    <property type="entry name" value="Gal_mutarotase_sf_dom"/>
</dbReference>
<gene>
    <name evidence="14" type="ORF">JCM21142_41980</name>
</gene>
<dbReference type="eggNOG" id="COG3250">
    <property type="taxonomic scope" value="Bacteria"/>
</dbReference>
<proteinExistence type="inferred from homology"/>
<dbReference type="PRINTS" id="PR00132">
    <property type="entry name" value="GLHYDRLASE2"/>
</dbReference>
<dbReference type="Pfam" id="PF02836">
    <property type="entry name" value="Glyco_hydro_2_C"/>
    <property type="match status" value="1"/>
</dbReference>
<evidence type="ECO:0000256" key="1">
    <source>
        <dbReference type="ARBA" id="ARBA00001412"/>
    </source>
</evidence>
<reference evidence="14 15" key="1">
    <citation type="journal article" date="2014" name="Genome Announc.">
        <title>Draft Genome Sequence of Cytophaga fermentans JCM 21142T, a Facultative Anaerobe Isolated from Marine Mud.</title>
        <authorList>
            <person name="Starns D."/>
            <person name="Oshima K."/>
            <person name="Suda W."/>
            <person name="Iino T."/>
            <person name="Yuki M."/>
            <person name="Inoue J."/>
            <person name="Kitamura K."/>
            <person name="Iida T."/>
            <person name="Darby A."/>
            <person name="Hattori M."/>
            <person name="Ohkuma M."/>
        </authorList>
    </citation>
    <scope>NUCLEOTIDE SEQUENCE [LARGE SCALE GENOMIC DNA]</scope>
    <source>
        <strain evidence="14 15">JCM 21142</strain>
    </source>
</reference>
<dbReference type="InterPro" id="IPR006102">
    <property type="entry name" value="Ig-like_GH2"/>
</dbReference>
<feature type="domain" description="Beta galactosidase small chain/" evidence="13">
    <location>
        <begin position="582"/>
        <end position="859"/>
    </location>
</feature>
<dbReference type="InterPro" id="IPR008979">
    <property type="entry name" value="Galactose-bd-like_sf"/>
</dbReference>
<dbReference type="AlphaFoldDB" id="W7Y5E4"/>
<evidence type="ECO:0000256" key="2">
    <source>
        <dbReference type="ARBA" id="ARBA00001913"/>
    </source>
</evidence>
<dbReference type="Gene3D" id="2.60.120.260">
    <property type="entry name" value="Galactose-binding domain-like"/>
    <property type="match status" value="1"/>
</dbReference>
<dbReference type="FunFam" id="3.20.20.80:FF:000018">
    <property type="entry name" value="Beta-galactosidase"/>
    <property type="match status" value="1"/>
</dbReference>
<dbReference type="InterPro" id="IPR023230">
    <property type="entry name" value="Glyco_hydro_2_CS"/>
</dbReference>
<accession>W7Y5E4</accession>
<dbReference type="Pfam" id="PF02929">
    <property type="entry name" value="Bgal_small_N"/>
    <property type="match status" value="1"/>
</dbReference>
<dbReference type="Gene3D" id="2.70.98.10">
    <property type="match status" value="1"/>
</dbReference>
<evidence type="ECO:0000256" key="11">
    <source>
        <dbReference type="ARBA" id="ARBA00032230"/>
    </source>
</evidence>
<dbReference type="SUPFAM" id="SSF49303">
    <property type="entry name" value="beta-Galactosidase/glucuronidase domain"/>
    <property type="match status" value="2"/>
</dbReference>
<evidence type="ECO:0000259" key="13">
    <source>
        <dbReference type="SMART" id="SM01038"/>
    </source>
</evidence>
<dbReference type="PROSITE" id="PS00608">
    <property type="entry name" value="GLYCOSYL_HYDROL_F2_2"/>
    <property type="match status" value="1"/>
</dbReference>
<dbReference type="EMBL" id="BAMD01000021">
    <property type="protein sequence ID" value="GAF03312.1"/>
    <property type="molecule type" value="Genomic_DNA"/>
</dbReference>
<comment type="cofactor">
    <cofactor evidence="2">
        <name>Ca(2+)</name>
        <dbReference type="ChEBI" id="CHEBI:29108"/>
    </cofactor>
</comment>
<keyword evidence="15" id="KW-1185">Reference proteome</keyword>
<evidence type="ECO:0000313" key="14">
    <source>
        <dbReference type="EMBL" id="GAF03312.1"/>
    </source>
</evidence>
<evidence type="ECO:0000256" key="3">
    <source>
        <dbReference type="ARBA" id="ARBA00001959"/>
    </source>
</evidence>
<dbReference type="Pfam" id="PF02837">
    <property type="entry name" value="Glyco_hydro_2_N"/>
    <property type="match status" value="1"/>
</dbReference>
<organism evidence="14 15">
    <name type="scientific">Saccharicrinis fermentans DSM 9555 = JCM 21142</name>
    <dbReference type="NCBI Taxonomy" id="869213"/>
    <lineage>
        <taxon>Bacteria</taxon>
        <taxon>Pseudomonadati</taxon>
        <taxon>Bacteroidota</taxon>
        <taxon>Bacteroidia</taxon>
        <taxon>Marinilabiliales</taxon>
        <taxon>Marinilabiliaceae</taxon>
        <taxon>Saccharicrinis</taxon>
    </lineage>
</organism>
<evidence type="ECO:0000256" key="5">
    <source>
        <dbReference type="ARBA" id="ARBA00011245"/>
    </source>
</evidence>
<dbReference type="InterPro" id="IPR004199">
    <property type="entry name" value="B-gal_small/dom_5"/>
</dbReference>
<dbReference type="InterPro" id="IPR050347">
    <property type="entry name" value="Bact_Beta-galactosidase"/>
</dbReference>
<comment type="similarity">
    <text evidence="4 12">Belongs to the glycosyl hydrolase 2 family.</text>
</comment>
<evidence type="ECO:0000256" key="10">
    <source>
        <dbReference type="ARBA" id="ARBA00023295"/>
    </source>
</evidence>
<dbReference type="GO" id="GO:0005990">
    <property type="term" value="P:lactose catabolic process"/>
    <property type="evidence" value="ECO:0007669"/>
    <property type="project" value="TreeGrafter"/>
</dbReference>
<dbReference type="InterPro" id="IPR036156">
    <property type="entry name" value="Beta-gal/glucu_dom_sf"/>
</dbReference>
<dbReference type="InterPro" id="IPR006103">
    <property type="entry name" value="Glyco_hydro_2_cat"/>
</dbReference>
<dbReference type="Pfam" id="PF16353">
    <property type="entry name" value="LacZ_4"/>
    <property type="match status" value="1"/>
</dbReference>
<dbReference type="InterPro" id="IPR006104">
    <property type="entry name" value="Glyco_hydro_2_N"/>
</dbReference>
<dbReference type="SUPFAM" id="SSF49785">
    <property type="entry name" value="Galactose-binding domain-like"/>
    <property type="match status" value="1"/>
</dbReference>
<dbReference type="GO" id="GO:0004565">
    <property type="term" value="F:beta-galactosidase activity"/>
    <property type="evidence" value="ECO:0007669"/>
    <property type="project" value="UniProtKB-EC"/>
</dbReference>
<dbReference type="GO" id="GO:0009341">
    <property type="term" value="C:beta-galactosidase complex"/>
    <property type="evidence" value="ECO:0007669"/>
    <property type="project" value="InterPro"/>
</dbReference>
<comment type="catalytic activity">
    <reaction evidence="1 12">
        <text>Hydrolysis of terminal non-reducing beta-D-galactose residues in beta-D-galactosides.</text>
        <dbReference type="EC" id="3.2.1.23"/>
    </reaction>
</comment>
<keyword evidence="8 12" id="KW-0378">Hydrolase</keyword>
<dbReference type="FunFam" id="2.60.40.10:FF:000680">
    <property type="entry name" value="Beta-galactosidase"/>
    <property type="match status" value="1"/>
</dbReference>
<dbReference type="PANTHER" id="PTHR46323">
    <property type="entry name" value="BETA-GALACTOSIDASE"/>
    <property type="match status" value="1"/>
</dbReference>
<protein>
    <recommendedName>
        <fullName evidence="7 12">Beta-galactosidase</fullName>
        <ecNumber evidence="6 12">3.2.1.23</ecNumber>
    </recommendedName>
    <alternativeName>
        <fullName evidence="11 12">Lactase</fullName>
    </alternativeName>
</protein>
<dbReference type="InterPro" id="IPR023232">
    <property type="entry name" value="Glyco_hydro_2_AS"/>
</dbReference>
<evidence type="ECO:0000256" key="7">
    <source>
        <dbReference type="ARBA" id="ARBA00013303"/>
    </source>
</evidence>
<dbReference type="InterPro" id="IPR014718">
    <property type="entry name" value="GH-type_carb-bd"/>
</dbReference>
<evidence type="ECO:0000256" key="4">
    <source>
        <dbReference type="ARBA" id="ARBA00007401"/>
    </source>
</evidence>
<dbReference type="SUPFAM" id="SSF51445">
    <property type="entry name" value="(Trans)glycosidases"/>
    <property type="match status" value="1"/>
</dbReference>
<keyword evidence="10 12" id="KW-0326">Glycosidase</keyword>
<sequence>MPSEFNLTPYLVKGKNKLAIQVFQFTDGSYLEDQDFWRLSGIQRDVFLLARPKTHIRDFFVKALLDEKYQDGVFSLDVELLNKNKRSANNNVIEYKLMDLQSNTWLQGVSDKLSVSKNGSVHFQFDGTIKNVKKWSAEEPNLYQLLIALKNSKGQVVEATSIHVGFRTSEIKNGQLLVNGQPILLKGVNRHEHDALFGHVVSEQAMIEDIKLMKQFNINAVRTSHYPNDPKWYALCDKYGIYLYDEANIESHGYGYKIDETLANKPEWKNAHVSRVLNMVERDKNHPSVIVWSMGNEAGTGMNFLEAYKQVYKRDGDRPVHYERAEKLTNITEQHTDIHGDMYRRIWDIKKVYLNRELKRPFIWCEYAHAMGNSSGNFKEYWDLVHSHPQVQGGFIWDWMDQGLVAYKEGQEYSAYGGHFEPAGHRHDNNFCFNGVVNADRTPHPGLYEVKKVYQNIDFDGSEIKDGHVIIHNGRFFADLSDLVFKWELVENGSVVKSGNIASNGLAPQSKESYTIPYGELKDGQEYFLNMYALNMGFKPLIPFGHVMAQEQFPLAVSPLTNTLMTAHVNALNVIEDENRVNIVGNDFAITFSKSNGALSSYVINGMELLKSPMVPDFWRAPTDNDFGSKVPKRCNVWKEASSSMSLTSFQKERLDKSTFKINTVLSIDNVNTVIHLDYLIHGDGKIKVNYEMEASKVKLPEIPRIGLKLRLHKTLDNLSYYGKGPWENYIDRNTASFVGIYHSKVEDQYFAYGRPQENGHKTDVRWLGLFNYSGMGLKMIAVDQTIEFNALPMAKEELDPGMSKKLRTPLDVKEADFVELHIDHKMMGVGGDNSWGAKPHESYLFYADKNYSYSFIICPKNL</sequence>
<evidence type="ECO:0000256" key="6">
    <source>
        <dbReference type="ARBA" id="ARBA00012756"/>
    </source>
</evidence>
<dbReference type="Gene3D" id="3.20.20.80">
    <property type="entry name" value="Glycosidases"/>
    <property type="match status" value="1"/>
</dbReference>
<dbReference type="SUPFAM" id="SSF74650">
    <property type="entry name" value="Galactose mutarotase-like"/>
    <property type="match status" value="1"/>
</dbReference>
<dbReference type="GO" id="GO:0030246">
    <property type="term" value="F:carbohydrate binding"/>
    <property type="evidence" value="ECO:0007669"/>
    <property type="project" value="InterPro"/>
</dbReference>
<name>W7Y5E4_9BACT</name>
<comment type="caution">
    <text evidence="14">The sequence shown here is derived from an EMBL/GenBank/DDBJ whole genome shotgun (WGS) entry which is preliminary data.</text>
</comment>
<evidence type="ECO:0000256" key="8">
    <source>
        <dbReference type="ARBA" id="ARBA00022801"/>
    </source>
</evidence>
<dbReference type="InterPro" id="IPR017853">
    <property type="entry name" value="GH"/>
</dbReference>